<keyword evidence="3" id="KW-1185">Reference proteome</keyword>
<sequence length="348" mass="39878">MVSKQRRRGVLEPDKATEPFPDFDESQRVYEPTEQNFPPEWQNYQTLPQEMSTPNIMDIPPEPSTGLPTMAVGEILLGEWMAPPDPRALLSKVFITASLADDGALQFHFRFWNPTLSLYPAQLNTQSQVTMPLSQFADVSSQIKWMEVVEWRLANQCPANLYAYVFGELYECGYLSTQQCSAAFMCGNLTVEHFDVAIGVTVTKVVDCGAWSDMQREVLRQRFTVAQTETFDFLAWAERERHANDGLPRNYARYYLERLMKDMLMSWALMKRDKKELLARPYLLEIGCTTGYWRFRGQCYLTSNGQWHYLRPEPFGPDVTVRQVETMVSVPVPQPMVTGGLNPGGNDH</sequence>
<dbReference type="GeneID" id="89980487"/>
<dbReference type="Proteomes" id="UP001358417">
    <property type="component" value="Unassembled WGS sequence"/>
</dbReference>
<gene>
    <name evidence="2" type="ORF">LTR84_012340</name>
</gene>
<protein>
    <submittedName>
        <fullName evidence="2">Uncharacterized protein</fullName>
    </submittedName>
</protein>
<dbReference type="AlphaFoldDB" id="A0AAV9NJL5"/>
<evidence type="ECO:0000313" key="3">
    <source>
        <dbReference type="Proteomes" id="UP001358417"/>
    </source>
</evidence>
<dbReference type="EMBL" id="JAVRRD010000007">
    <property type="protein sequence ID" value="KAK5056808.1"/>
    <property type="molecule type" value="Genomic_DNA"/>
</dbReference>
<evidence type="ECO:0000313" key="2">
    <source>
        <dbReference type="EMBL" id="KAK5056808.1"/>
    </source>
</evidence>
<dbReference type="RefSeq" id="XP_064708524.1">
    <property type="nucleotide sequence ID" value="XM_064855864.1"/>
</dbReference>
<proteinExistence type="predicted"/>
<accession>A0AAV9NJL5</accession>
<comment type="caution">
    <text evidence="2">The sequence shown here is derived from an EMBL/GenBank/DDBJ whole genome shotgun (WGS) entry which is preliminary data.</text>
</comment>
<organism evidence="2 3">
    <name type="scientific">Exophiala bonariae</name>
    <dbReference type="NCBI Taxonomy" id="1690606"/>
    <lineage>
        <taxon>Eukaryota</taxon>
        <taxon>Fungi</taxon>
        <taxon>Dikarya</taxon>
        <taxon>Ascomycota</taxon>
        <taxon>Pezizomycotina</taxon>
        <taxon>Eurotiomycetes</taxon>
        <taxon>Chaetothyriomycetidae</taxon>
        <taxon>Chaetothyriales</taxon>
        <taxon>Herpotrichiellaceae</taxon>
        <taxon>Exophiala</taxon>
    </lineage>
</organism>
<name>A0AAV9NJL5_9EURO</name>
<feature type="region of interest" description="Disordered" evidence="1">
    <location>
        <begin position="1"/>
        <end position="40"/>
    </location>
</feature>
<reference evidence="2 3" key="1">
    <citation type="submission" date="2023-08" db="EMBL/GenBank/DDBJ databases">
        <title>Black Yeasts Isolated from many extreme environments.</title>
        <authorList>
            <person name="Coleine C."/>
            <person name="Stajich J.E."/>
            <person name="Selbmann L."/>
        </authorList>
    </citation>
    <scope>NUCLEOTIDE SEQUENCE [LARGE SCALE GENOMIC DNA]</scope>
    <source>
        <strain evidence="2 3">CCFEE 5792</strain>
    </source>
</reference>
<evidence type="ECO:0000256" key="1">
    <source>
        <dbReference type="SAM" id="MobiDB-lite"/>
    </source>
</evidence>